<evidence type="ECO:0000313" key="3">
    <source>
        <dbReference type="EMBL" id="CAF2171938.1"/>
    </source>
</evidence>
<comment type="caution">
    <text evidence="1">The sequence shown here is derived from an EMBL/GenBank/DDBJ whole genome shotgun (WGS) entry which is preliminary data.</text>
</comment>
<organism evidence="1 4">
    <name type="scientific">Rotaria magnacalcarata</name>
    <dbReference type="NCBI Taxonomy" id="392030"/>
    <lineage>
        <taxon>Eukaryota</taxon>
        <taxon>Metazoa</taxon>
        <taxon>Spiralia</taxon>
        <taxon>Gnathifera</taxon>
        <taxon>Rotifera</taxon>
        <taxon>Eurotatoria</taxon>
        <taxon>Bdelloidea</taxon>
        <taxon>Philodinida</taxon>
        <taxon>Philodinidae</taxon>
        <taxon>Rotaria</taxon>
    </lineage>
</organism>
<protein>
    <submittedName>
        <fullName evidence="1">Uncharacterized protein</fullName>
    </submittedName>
</protein>
<dbReference type="EMBL" id="CAJNOV010018061">
    <property type="protein sequence ID" value="CAF1616152.1"/>
    <property type="molecule type" value="Genomic_DNA"/>
</dbReference>
<dbReference type="Proteomes" id="UP000663855">
    <property type="component" value="Unassembled WGS sequence"/>
</dbReference>
<dbReference type="AlphaFoldDB" id="A0A816BXM7"/>
<evidence type="ECO:0000313" key="2">
    <source>
        <dbReference type="EMBL" id="CAF1667641.1"/>
    </source>
</evidence>
<sequence length="82" mass="10302">MINRILKKQVHDKFLFSFGYLFIRQEIHLRYFSFFYDIYSKGNSFTKYLIFDDIYLCLILLFNRKLSWCITMIFLNCWLQRF</sequence>
<proteinExistence type="predicted"/>
<dbReference type="EMBL" id="CAJNRE010018640">
    <property type="protein sequence ID" value="CAF2171938.1"/>
    <property type="molecule type" value="Genomic_DNA"/>
</dbReference>
<dbReference type="Proteomes" id="UP000663834">
    <property type="component" value="Unassembled WGS sequence"/>
</dbReference>
<name>A0A816BXM7_9BILA</name>
<dbReference type="EMBL" id="CAJNOW010018738">
    <property type="protein sequence ID" value="CAF1667641.1"/>
    <property type="molecule type" value="Genomic_DNA"/>
</dbReference>
<evidence type="ECO:0000313" key="1">
    <source>
        <dbReference type="EMBL" id="CAF1616152.1"/>
    </source>
</evidence>
<dbReference type="Proteomes" id="UP000663824">
    <property type="component" value="Unassembled WGS sequence"/>
</dbReference>
<reference evidence="1" key="1">
    <citation type="submission" date="2021-02" db="EMBL/GenBank/DDBJ databases">
        <authorList>
            <person name="Nowell W R."/>
        </authorList>
    </citation>
    <scope>NUCLEOTIDE SEQUENCE</scope>
</reference>
<accession>A0A816BXM7</accession>
<evidence type="ECO:0000313" key="4">
    <source>
        <dbReference type="Proteomes" id="UP000663855"/>
    </source>
</evidence>
<gene>
    <name evidence="1" type="ORF">CJN711_LOCUS37231</name>
    <name evidence="2" type="ORF">KQP761_LOCUS33475</name>
    <name evidence="3" type="ORF">MBJ925_LOCUS33862</name>
</gene>